<accession>A0A0F9EYU4</accession>
<gene>
    <name evidence="1" type="ORF">LCGC14_2307880</name>
</gene>
<protein>
    <submittedName>
        <fullName evidence="1">Uncharacterized protein</fullName>
    </submittedName>
</protein>
<dbReference type="EMBL" id="LAZR01032687">
    <property type="protein sequence ID" value="KKL50200.1"/>
    <property type="molecule type" value="Genomic_DNA"/>
</dbReference>
<reference evidence="1" key="1">
    <citation type="journal article" date="2015" name="Nature">
        <title>Complex archaea that bridge the gap between prokaryotes and eukaryotes.</title>
        <authorList>
            <person name="Spang A."/>
            <person name="Saw J.H."/>
            <person name="Jorgensen S.L."/>
            <person name="Zaremba-Niedzwiedzka K."/>
            <person name="Martijn J."/>
            <person name="Lind A.E."/>
            <person name="van Eijk R."/>
            <person name="Schleper C."/>
            <person name="Guy L."/>
            <person name="Ettema T.J."/>
        </authorList>
    </citation>
    <scope>NUCLEOTIDE SEQUENCE</scope>
</reference>
<evidence type="ECO:0000313" key="1">
    <source>
        <dbReference type="EMBL" id="KKL50200.1"/>
    </source>
</evidence>
<sequence length="76" mass="9035">MKRFVYALAYFLIWIDAKILYRQPNTTEASKLSRVFYNASCDLMDLSGGDDGTEEVEAIFWRLLPQQREEKARWRI</sequence>
<name>A0A0F9EYU4_9ZZZZ</name>
<comment type="caution">
    <text evidence="1">The sequence shown here is derived from an EMBL/GenBank/DDBJ whole genome shotgun (WGS) entry which is preliminary data.</text>
</comment>
<proteinExistence type="predicted"/>
<organism evidence="1">
    <name type="scientific">marine sediment metagenome</name>
    <dbReference type="NCBI Taxonomy" id="412755"/>
    <lineage>
        <taxon>unclassified sequences</taxon>
        <taxon>metagenomes</taxon>
        <taxon>ecological metagenomes</taxon>
    </lineage>
</organism>
<dbReference type="AlphaFoldDB" id="A0A0F9EYU4"/>